<dbReference type="SUPFAM" id="SSF55399">
    <property type="entry name" value="Subtilisin inhibitor"/>
    <property type="match status" value="1"/>
</dbReference>
<keyword evidence="12" id="KW-1185">Reference proteome</keyword>
<evidence type="ECO:0000256" key="8">
    <source>
        <dbReference type="RuleBase" id="RU003471"/>
    </source>
</evidence>
<proteinExistence type="inferred from homology"/>
<feature type="chain" id="PRO_5046734504" description="Subtilisin inhibitor domain-containing protein" evidence="9">
    <location>
        <begin position="25"/>
        <end position="134"/>
    </location>
</feature>
<evidence type="ECO:0000256" key="1">
    <source>
        <dbReference type="ARBA" id="ARBA00004613"/>
    </source>
</evidence>
<keyword evidence="9" id="KW-0732">Signal</keyword>
<dbReference type="Gene3D" id="3.30.350.10">
    <property type="entry name" value="Subtilisin inhibitor-like"/>
    <property type="match status" value="1"/>
</dbReference>
<organism evidence="11 12">
    <name type="scientific">Streptomyces enissocaesilis</name>
    <dbReference type="NCBI Taxonomy" id="332589"/>
    <lineage>
        <taxon>Bacteria</taxon>
        <taxon>Bacillati</taxon>
        <taxon>Actinomycetota</taxon>
        <taxon>Actinomycetes</taxon>
        <taxon>Kitasatosporales</taxon>
        <taxon>Streptomycetaceae</taxon>
        <taxon>Streptomyces</taxon>
        <taxon>Streptomyces rochei group</taxon>
    </lineage>
</organism>
<evidence type="ECO:0000256" key="5">
    <source>
        <dbReference type="ARBA" id="ARBA00022690"/>
    </source>
</evidence>
<accession>A0ABN3X561</accession>
<keyword evidence="7" id="KW-1015">Disulfide bond</keyword>
<dbReference type="InterPro" id="IPR036819">
    <property type="entry name" value="Subtilisin_inhibitor-like_sf"/>
</dbReference>
<dbReference type="Proteomes" id="UP001500403">
    <property type="component" value="Unassembled WGS sequence"/>
</dbReference>
<evidence type="ECO:0000313" key="11">
    <source>
        <dbReference type="EMBL" id="GAA2936020.1"/>
    </source>
</evidence>
<dbReference type="EMBL" id="BAAAUD010000020">
    <property type="protein sequence ID" value="GAA2936020.1"/>
    <property type="molecule type" value="Genomic_DNA"/>
</dbReference>
<evidence type="ECO:0000259" key="10">
    <source>
        <dbReference type="Pfam" id="PF00720"/>
    </source>
</evidence>
<evidence type="ECO:0000256" key="6">
    <source>
        <dbReference type="ARBA" id="ARBA00022900"/>
    </source>
</evidence>
<keyword evidence="6 8" id="KW-0722">Serine protease inhibitor</keyword>
<evidence type="ECO:0000313" key="12">
    <source>
        <dbReference type="Proteomes" id="UP001500403"/>
    </source>
</evidence>
<keyword evidence="5 8" id="KW-0646">Protease inhibitor</keyword>
<dbReference type="InterPro" id="IPR020054">
    <property type="entry name" value="Prot_inh_SSI_I16_CS"/>
</dbReference>
<feature type="signal peptide" evidence="9">
    <location>
        <begin position="1"/>
        <end position="24"/>
    </location>
</feature>
<sequence length="134" mass="13833">MRSPATLAAVVLFALASAAVPARAAADVPDEPTLPHGLFLTVSGAENTWIRGVLLKCPPGGPGHHPDAAGACAALDKADGDLDRLSGNPRACTKQYEPVTVSAKGSWRGRAAAWQKTYPNACVLDAATGPVFRF</sequence>
<evidence type="ECO:0000256" key="4">
    <source>
        <dbReference type="ARBA" id="ARBA00022525"/>
    </source>
</evidence>
<comment type="subunit">
    <text evidence="3">Homodimer.</text>
</comment>
<evidence type="ECO:0000256" key="7">
    <source>
        <dbReference type="ARBA" id="ARBA00023157"/>
    </source>
</evidence>
<feature type="domain" description="Subtilisin inhibitor" evidence="10">
    <location>
        <begin position="37"/>
        <end position="120"/>
    </location>
</feature>
<protein>
    <recommendedName>
        <fullName evidence="10">Subtilisin inhibitor domain-containing protein</fullName>
    </recommendedName>
</protein>
<reference evidence="11 12" key="1">
    <citation type="journal article" date="2019" name="Int. J. Syst. Evol. Microbiol.">
        <title>The Global Catalogue of Microorganisms (GCM) 10K type strain sequencing project: providing services to taxonomists for standard genome sequencing and annotation.</title>
        <authorList>
            <consortium name="The Broad Institute Genomics Platform"/>
            <consortium name="The Broad Institute Genome Sequencing Center for Infectious Disease"/>
            <person name="Wu L."/>
            <person name="Ma J."/>
        </authorList>
    </citation>
    <scope>NUCLEOTIDE SEQUENCE [LARGE SCALE GENOMIC DNA]</scope>
    <source>
        <strain evidence="11 12">JCM 9088</strain>
    </source>
</reference>
<evidence type="ECO:0000256" key="2">
    <source>
        <dbReference type="ARBA" id="ARBA00010472"/>
    </source>
</evidence>
<comment type="similarity">
    <text evidence="2 8">Belongs to the protease inhibitor I16 (SSI) family.</text>
</comment>
<dbReference type="InterPro" id="IPR000691">
    <property type="entry name" value="Prot_inh_I16_SSI"/>
</dbReference>
<evidence type="ECO:0000256" key="9">
    <source>
        <dbReference type="SAM" id="SignalP"/>
    </source>
</evidence>
<comment type="subcellular location">
    <subcellularLocation>
        <location evidence="1">Secreted</location>
    </subcellularLocation>
</comment>
<name>A0ABN3X561_9ACTN</name>
<dbReference type="RefSeq" id="WP_344493801.1">
    <property type="nucleotide sequence ID" value="NZ_BAAAUD010000020.1"/>
</dbReference>
<comment type="caution">
    <text evidence="11">The sequence shown here is derived from an EMBL/GenBank/DDBJ whole genome shotgun (WGS) entry which is preliminary data.</text>
</comment>
<evidence type="ECO:0000256" key="3">
    <source>
        <dbReference type="ARBA" id="ARBA00011738"/>
    </source>
</evidence>
<dbReference type="InterPro" id="IPR023549">
    <property type="entry name" value="Subtilisin_inhibitor"/>
</dbReference>
<dbReference type="Pfam" id="PF00720">
    <property type="entry name" value="SSI"/>
    <property type="match status" value="1"/>
</dbReference>
<dbReference type="PROSITE" id="PS00999">
    <property type="entry name" value="SSI"/>
    <property type="match status" value="1"/>
</dbReference>
<keyword evidence="4" id="KW-0964">Secreted</keyword>
<gene>
    <name evidence="11" type="ORF">GCM10010446_21460</name>
</gene>
<dbReference type="PRINTS" id="PR00294">
    <property type="entry name" value="SSBTLNINHBTR"/>
</dbReference>